<organism evidence="11 12">
    <name type="scientific">Nonomuraea longicatena</name>
    <dbReference type="NCBI Taxonomy" id="83682"/>
    <lineage>
        <taxon>Bacteria</taxon>
        <taxon>Bacillati</taxon>
        <taxon>Actinomycetota</taxon>
        <taxon>Actinomycetes</taxon>
        <taxon>Streptosporangiales</taxon>
        <taxon>Streptosporangiaceae</taxon>
        <taxon>Nonomuraea</taxon>
    </lineage>
</organism>
<evidence type="ECO:0000256" key="8">
    <source>
        <dbReference type="SAM" id="MobiDB-lite"/>
    </source>
</evidence>
<feature type="active site" description="Proton donor/acceptor" evidence="7">
    <location>
        <position position="321"/>
    </location>
</feature>
<keyword evidence="5" id="KW-0012">Acyltransferase</keyword>
<dbReference type="Gene3D" id="2.40.440.10">
    <property type="entry name" value="L,D-transpeptidase catalytic domain-like"/>
    <property type="match status" value="1"/>
</dbReference>
<keyword evidence="6 7" id="KW-0961">Cell wall biogenesis/degradation</keyword>
<evidence type="ECO:0000256" key="5">
    <source>
        <dbReference type="ARBA" id="ARBA00023315"/>
    </source>
</evidence>
<dbReference type="InterPro" id="IPR005490">
    <property type="entry name" value="LD_TPept_cat_dom"/>
</dbReference>
<evidence type="ECO:0000256" key="3">
    <source>
        <dbReference type="ARBA" id="ARBA00022960"/>
    </source>
</evidence>
<reference evidence="11 12" key="1">
    <citation type="journal article" date="2019" name="Int. J. Syst. Evol. Microbiol.">
        <title>The Global Catalogue of Microorganisms (GCM) 10K type strain sequencing project: providing services to taxonomists for standard genome sequencing and annotation.</title>
        <authorList>
            <consortium name="The Broad Institute Genomics Platform"/>
            <consortium name="The Broad Institute Genome Sequencing Center for Infectious Disease"/>
            <person name="Wu L."/>
            <person name="Ma J."/>
        </authorList>
    </citation>
    <scope>NUCLEOTIDE SEQUENCE [LARGE SCALE GENOMIC DNA]</scope>
    <source>
        <strain evidence="11 12">JCM 11136</strain>
    </source>
</reference>
<keyword evidence="3 7" id="KW-0133">Cell shape</keyword>
<comment type="pathway">
    <text evidence="1 7">Cell wall biogenesis; peptidoglycan biosynthesis.</text>
</comment>
<feature type="region of interest" description="Disordered" evidence="8">
    <location>
        <begin position="387"/>
        <end position="421"/>
    </location>
</feature>
<evidence type="ECO:0000313" key="11">
    <source>
        <dbReference type="EMBL" id="GAA0918368.1"/>
    </source>
</evidence>
<feature type="compositionally biased region" description="Low complexity" evidence="8">
    <location>
        <begin position="394"/>
        <end position="421"/>
    </location>
</feature>
<dbReference type="PANTHER" id="PTHR30582">
    <property type="entry name" value="L,D-TRANSPEPTIDASE"/>
    <property type="match status" value="1"/>
</dbReference>
<dbReference type="RefSeq" id="WP_343949005.1">
    <property type="nucleotide sequence ID" value="NZ_BAAAHQ010000006.1"/>
</dbReference>
<dbReference type="InterPro" id="IPR041280">
    <property type="entry name" value="Big_10"/>
</dbReference>
<dbReference type="CDD" id="cd16913">
    <property type="entry name" value="YkuD_like"/>
    <property type="match status" value="1"/>
</dbReference>
<gene>
    <name evidence="11" type="ORF">GCM10009560_15280</name>
</gene>
<feature type="chain" id="PRO_5046806061" evidence="9">
    <location>
        <begin position="27"/>
        <end position="421"/>
    </location>
</feature>
<evidence type="ECO:0000313" key="12">
    <source>
        <dbReference type="Proteomes" id="UP001501578"/>
    </source>
</evidence>
<dbReference type="PROSITE" id="PS52029">
    <property type="entry name" value="LD_TPASE"/>
    <property type="match status" value="1"/>
</dbReference>
<keyword evidence="12" id="KW-1185">Reference proteome</keyword>
<comment type="caution">
    <text evidence="11">The sequence shown here is derived from an EMBL/GenBank/DDBJ whole genome shotgun (WGS) entry which is preliminary data.</text>
</comment>
<evidence type="ECO:0000256" key="2">
    <source>
        <dbReference type="ARBA" id="ARBA00022679"/>
    </source>
</evidence>
<evidence type="ECO:0000256" key="1">
    <source>
        <dbReference type="ARBA" id="ARBA00004752"/>
    </source>
</evidence>
<evidence type="ECO:0000256" key="9">
    <source>
        <dbReference type="SAM" id="SignalP"/>
    </source>
</evidence>
<dbReference type="PROSITE" id="PS51257">
    <property type="entry name" value="PROKAR_LIPOPROTEIN"/>
    <property type="match status" value="1"/>
</dbReference>
<feature type="domain" description="L,D-TPase catalytic" evidence="10">
    <location>
        <begin position="237"/>
        <end position="362"/>
    </location>
</feature>
<dbReference type="SUPFAM" id="SSF141523">
    <property type="entry name" value="L,D-transpeptidase catalytic domain-like"/>
    <property type="match status" value="1"/>
</dbReference>
<dbReference type="Gene3D" id="2.60.40.3710">
    <property type="match status" value="1"/>
</dbReference>
<proteinExistence type="predicted"/>
<evidence type="ECO:0000256" key="4">
    <source>
        <dbReference type="ARBA" id="ARBA00022984"/>
    </source>
</evidence>
<dbReference type="Proteomes" id="UP001501578">
    <property type="component" value="Unassembled WGS sequence"/>
</dbReference>
<dbReference type="InterPro" id="IPR050979">
    <property type="entry name" value="LD-transpeptidase"/>
</dbReference>
<keyword evidence="2" id="KW-0808">Transferase</keyword>
<dbReference type="Pfam" id="PF03734">
    <property type="entry name" value="YkuD"/>
    <property type="match status" value="1"/>
</dbReference>
<feature type="active site" description="Nucleophile" evidence="7">
    <location>
        <position position="338"/>
    </location>
</feature>
<feature type="signal peptide" evidence="9">
    <location>
        <begin position="1"/>
        <end position="26"/>
    </location>
</feature>
<protein>
    <submittedName>
        <fullName evidence="11">Ig-like domain-containing protein</fullName>
    </submittedName>
</protein>
<evidence type="ECO:0000256" key="6">
    <source>
        <dbReference type="ARBA" id="ARBA00023316"/>
    </source>
</evidence>
<dbReference type="Pfam" id="PF17964">
    <property type="entry name" value="Big_10"/>
    <property type="match status" value="1"/>
</dbReference>
<evidence type="ECO:0000259" key="10">
    <source>
        <dbReference type="PROSITE" id="PS52029"/>
    </source>
</evidence>
<dbReference type="CDD" id="cd13432">
    <property type="entry name" value="LDT_IgD_like_2"/>
    <property type="match status" value="1"/>
</dbReference>
<evidence type="ECO:0000256" key="7">
    <source>
        <dbReference type="PROSITE-ProRule" id="PRU01373"/>
    </source>
</evidence>
<keyword evidence="4 7" id="KW-0573">Peptidoglycan synthesis</keyword>
<dbReference type="InterPro" id="IPR038063">
    <property type="entry name" value="Transpep_catalytic_dom"/>
</dbReference>
<dbReference type="PANTHER" id="PTHR30582:SF2">
    <property type="entry name" value="L,D-TRANSPEPTIDASE YCIB-RELATED"/>
    <property type="match status" value="1"/>
</dbReference>
<dbReference type="EMBL" id="BAAAHQ010000006">
    <property type="protein sequence ID" value="GAA0918368.1"/>
    <property type="molecule type" value="Genomic_DNA"/>
</dbReference>
<accession>A0ABN1NXI1</accession>
<dbReference type="Gene3D" id="2.60.40.3780">
    <property type="match status" value="1"/>
</dbReference>
<keyword evidence="9" id="KW-0732">Signal</keyword>
<sequence>MPRWRGPAAGVALLAAAALTSACTGAGSGPSDAVKAGAATSATPQAPTIAITPAQGSTKVGPDKPIVVQAAGAPLDQVVVQAGDQQVDGEFNADRTRWISRGPLKPSTGYTVTASAGATQATSAFTTLKPDKELEVVDVTPNAKGEKIGVGAPIMVRFNQPVSDRAAVEAALKVEADKPVPGAWRWIDDTYVIYRTATYWPAHQSIRFHADIEGVKAGKGMYGVKDYKTTLRVGRKQISKVDVRKKMMWVYVDGKRKQTMRISAGMATTREYTTTSGVHLTMERANPVRMISPGRKKGDPGYYDVMINHAVRISNSGEYVHAKDNVWAQGVRNVSHGCINSRPDQAKWFHDTMQRGDVVEIVGTNRDLEWDNGWGFWQMSFKEWKKGSALKGKPAPQTSQPETPEPSQEQTPQPEQSTQAP</sequence>
<name>A0ABN1NXI1_9ACTN</name>